<dbReference type="InterPro" id="IPR047843">
    <property type="entry name" value="WLS-like_TM"/>
</dbReference>
<dbReference type="GO" id="GO:0000139">
    <property type="term" value="C:Golgi membrane"/>
    <property type="evidence" value="ECO:0007669"/>
    <property type="project" value="UniProtKB-SubCell"/>
</dbReference>
<dbReference type="Pfam" id="PF06664">
    <property type="entry name" value="WLS-like_TM"/>
    <property type="match status" value="1"/>
</dbReference>
<dbReference type="InterPro" id="IPR053936">
    <property type="entry name" value="WLS_GOLD"/>
</dbReference>
<dbReference type="Proteomes" id="UP000053240">
    <property type="component" value="Unassembled WGS sequence"/>
</dbReference>
<protein>
    <recommendedName>
        <fullName evidence="5">Protein wntless</fullName>
    </recommendedName>
</protein>
<dbReference type="AlphaFoldDB" id="A0A0N1I7N2"/>
<dbReference type="PANTHER" id="PTHR13449">
    <property type="entry name" value="INTEGRAL MEMBRANE PROTEIN GPR177"/>
    <property type="match status" value="1"/>
</dbReference>
<sequence>MTGTIIENLSGRKLAVLVTFLLLCQVTCFLIGGLIAPTPANAQNILGTVCKDTTTMKNDTKTWFYNRGKGSCKTVDLGDMHQDLSETDVVFAFQMPVPRDSRTLDFSRWQQNLIGVLQVDLKYHSQMEVKPRSTITIDARLAYKNKGDADDAWKLYTQSVEKRHLDCDIDLKTEEYLYNCSAIPLFELGSLYHDFYLLNIRLPVDSPSMNTNIGHIQDLWLTVINQNGGFTKVWLSLKTIFFPCIIGILTWFWNRIHMLQRKPVLLEKMLLCLGIALCFLNMPFEYLTLHFDLPFMLLLGDIKQGVFYATLFSFWLIFAGEHMLIQDASAQSSLKQYWRHLSAVAMGCISLFIFDMCERGVQLRNPFYSIWVTDIGTNLALTFIILAGISTGVYFLFLCYMVWQVFINISQKRQSLPTMCSVRRLHYEGIIYRFKFLMLATLLCAALTVIGFILGQVAEGQWKWDESIELEYTSAFFTGVYGMWNIYIFALLVLYAPSHKRWPVNESTSDTQNLSEEIEFSPLPSEHNSEISSLTSFIRKTTVD</sequence>
<feature type="transmembrane region" description="Helical" evidence="21">
    <location>
        <begin position="379"/>
        <end position="403"/>
    </location>
</feature>
<keyword evidence="10" id="KW-0967">Endosome</keyword>
<evidence type="ECO:0000259" key="22">
    <source>
        <dbReference type="Pfam" id="PF06664"/>
    </source>
</evidence>
<feature type="transmembrane region" description="Helical" evidence="21">
    <location>
        <begin position="233"/>
        <end position="253"/>
    </location>
</feature>
<comment type="similarity">
    <text evidence="4">Belongs to the wntless family.</text>
</comment>
<dbReference type="GO" id="GO:0010008">
    <property type="term" value="C:endosome membrane"/>
    <property type="evidence" value="ECO:0007669"/>
    <property type="project" value="UniProtKB-SubCell"/>
</dbReference>
<organism evidence="24 25">
    <name type="scientific">Papilio machaon</name>
    <name type="common">Old World swallowtail butterfly</name>
    <dbReference type="NCBI Taxonomy" id="76193"/>
    <lineage>
        <taxon>Eukaryota</taxon>
        <taxon>Metazoa</taxon>
        <taxon>Ecdysozoa</taxon>
        <taxon>Arthropoda</taxon>
        <taxon>Hexapoda</taxon>
        <taxon>Insecta</taxon>
        <taxon>Pterygota</taxon>
        <taxon>Neoptera</taxon>
        <taxon>Endopterygota</taxon>
        <taxon>Lepidoptera</taxon>
        <taxon>Glossata</taxon>
        <taxon>Ditrysia</taxon>
        <taxon>Papilionoidea</taxon>
        <taxon>Papilionidae</taxon>
        <taxon>Papilioninae</taxon>
        <taxon>Papilio</taxon>
    </lineage>
</organism>
<feature type="domain" description="Wntless-like transmembrane" evidence="22">
    <location>
        <begin position="227"/>
        <end position="499"/>
    </location>
</feature>
<keyword evidence="8 21" id="KW-0812">Transmembrane</keyword>
<evidence type="ECO:0000313" key="24">
    <source>
        <dbReference type="EMBL" id="KPJ14037.1"/>
    </source>
</evidence>
<evidence type="ECO:0000256" key="10">
    <source>
        <dbReference type="ARBA" id="ARBA00022753"/>
    </source>
</evidence>
<dbReference type="STRING" id="76193.A0A0N1I7N2"/>
<feature type="transmembrane region" description="Helical" evidence="21">
    <location>
        <begin position="265"/>
        <end position="286"/>
    </location>
</feature>
<evidence type="ECO:0000256" key="3">
    <source>
        <dbReference type="ARBA" id="ARBA00004653"/>
    </source>
</evidence>
<keyword evidence="16" id="KW-0966">Cell projection</keyword>
<evidence type="ECO:0000256" key="20">
    <source>
        <dbReference type="ARBA" id="ARBA00034107"/>
    </source>
</evidence>
<keyword evidence="12" id="KW-0770">Synapse</keyword>
<keyword evidence="6" id="KW-0217">Developmental protein</keyword>
<evidence type="ECO:0000256" key="8">
    <source>
        <dbReference type="ARBA" id="ARBA00022692"/>
    </source>
</evidence>
<comment type="function">
    <text evidence="17">A segment polarity gene required for wingless (wg)-dependent patterning processes, acting in both wg-sending cells and wg-target cells. In non-neuronal cells wls directs wg secretion. The wls traffic loop encompasses the Golgi, the cell surface, an endocytic compartment and a retrograde route leading back to the Golgi, and involves clathrin-mediated endocytosis and the retromer complex (a conserved protein complex consisting of Vps35 and Vps26). In neuronal cells (the larval motorneuron NMJ), the wg signal moves across the synapse via the release of wls-containing exosome-like vesicles. Postsynaptic wls is required for the trafficking of fz2 through the fz2-interacting protein Grip.</text>
</comment>
<gene>
    <name evidence="24" type="ORF">RR48_02653</name>
</gene>
<keyword evidence="11 21" id="KW-1133">Transmembrane helix</keyword>
<accession>A0A0N1I7N2</accession>
<dbReference type="PANTHER" id="PTHR13449:SF2">
    <property type="entry name" value="PROTEIN WNTLESS HOMOLOG"/>
    <property type="match status" value="1"/>
</dbReference>
<feature type="domain" description="Wntless GOLD" evidence="23">
    <location>
        <begin position="48"/>
        <end position="226"/>
    </location>
</feature>
<keyword evidence="15" id="KW-0628">Postsynaptic cell membrane</keyword>
<evidence type="ECO:0000259" key="23">
    <source>
        <dbReference type="Pfam" id="PF21883"/>
    </source>
</evidence>
<dbReference type="OrthoDB" id="5804250at2759"/>
<evidence type="ECO:0000313" key="25">
    <source>
        <dbReference type="Proteomes" id="UP000053240"/>
    </source>
</evidence>
<dbReference type="GO" id="GO:0042734">
    <property type="term" value="C:presynaptic membrane"/>
    <property type="evidence" value="ECO:0007669"/>
    <property type="project" value="UniProtKB-SubCell"/>
</dbReference>
<evidence type="ECO:0000256" key="15">
    <source>
        <dbReference type="ARBA" id="ARBA00023257"/>
    </source>
</evidence>
<evidence type="ECO:0000256" key="17">
    <source>
        <dbReference type="ARBA" id="ARBA00025339"/>
    </source>
</evidence>
<feature type="transmembrane region" description="Helical" evidence="21">
    <location>
        <begin position="475"/>
        <end position="496"/>
    </location>
</feature>
<dbReference type="GO" id="GO:0017147">
    <property type="term" value="F:Wnt-protein binding"/>
    <property type="evidence" value="ECO:0007669"/>
    <property type="project" value="InterPro"/>
</dbReference>
<evidence type="ECO:0000256" key="14">
    <source>
        <dbReference type="ARBA" id="ARBA00023136"/>
    </source>
</evidence>
<proteinExistence type="inferred from homology"/>
<evidence type="ECO:0000256" key="21">
    <source>
        <dbReference type="SAM" id="Phobius"/>
    </source>
</evidence>
<dbReference type="GO" id="GO:0006886">
    <property type="term" value="P:intracellular protein transport"/>
    <property type="evidence" value="ECO:0007669"/>
    <property type="project" value="TreeGrafter"/>
</dbReference>
<dbReference type="FunCoup" id="A0A0N1I7N2">
    <property type="interactions" value="527"/>
</dbReference>
<keyword evidence="14 21" id="KW-0472">Membrane</keyword>
<keyword evidence="7" id="KW-0879">Wnt signaling pathway</keyword>
<feature type="transmembrane region" description="Helical" evidence="21">
    <location>
        <begin position="436"/>
        <end position="455"/>
    </location>
</feature>
<dbReference type="GO" id="GO:0016055">
    <property type="term" value="P:Wnt signaling pathway"/>
    <property type="evidence" value="ECO:0007669"/>
    <property type="project" value="UniProtKB-KW"/>
</dbReference>
<evidence type="ECO:0000256" key="18">
    <source>
        <dbReference type="ARBA" id="ARBA00025880"/>
    </source>
</evidence>
<evidence type="ECO:0000256" key="7">
    <source>
        <dbReference type="ARBA" id="ARBA00022687"/>
    </source>
</evidence>
<evidence type="ECO:0000256" key="11">
    <source>
        <dbReference type="ARBA" id="ARBA00022989"/>
    </source>
</evidence>
<evidence type="ECO:0000256" key="19">
    <source>
        <dbReference type="ARBA" id="ARBA00034104"/>
    </source>
</evidence>
<evidence type="ECO:0000256" key="5">
    <source>
        <dbReference type="ARBA" id="ARBA00015887"/>
    </source>
</evidence>
<comment type="subcellular location">
    <subcellularLocation>
        <location evidence="2">Endoplasmic reticulum membrane</location>
        <topology evidence="2">Multi-pass membrane protein</topology>
    </subcellularLocation>
    <subcellularLocation>
        <location evidence="1">Endosome membrane</location>
        <topology evidence="1">Multi-pass membrane protein</topology>
    </subcellularLocation>
    <subcellularLocation>
        <location evidence="3">Golgi apparatus membrane</location>
        <topology evidence="3">Multi-pass membrane protein</topology>
    </subcellularLocation>
    <subcellularLocation>
        <location evidence="19">Postsynaptic cell membrane</location>
        <topology evidence="19">Multi-pass membrane protein</topology>
    </subcellularLocation>
    <subcellularLocation>
        <location evidence="20">Presynaptic cell membrane</location>
        <topology evidence="20">Multi-pass membrane protein</topology>
    </subcellularLocation>
</comment>
<dbReference type="Pfam" id="PF21883">
    <property type="entry name" value="WLS_GOLD"/>
    <property type="match status" value="1"/>
</dbReference>
<evidence type="ECO:0000256" key="4">
    <source>
        <dbReference type="ARBA" id="ARBA00008148"/>
    </source>
</evidence>
<evidence type="ECO:0000256" key="9">
    <source>
        <dbReference type="ARBA" id="ARBA00022716"/>
    </source>
</evidence>
<evidence type="ECO:0000256" key="13">
    <source>
        <dbReference type="ARBA" id="ARBA00023034"/>
    </source>
</evidence>
<reference evidence="24 25" key="1">
    <citation type="journal article" date="2015" name="Nat. Commun.">
        <title>Outbred genome sequencing and CRISPR/Cas9 gene editing in butterflies.</title>
        <authorList>
            <person name="Li X."/>
            <person name="Fan D."/>
            <person name="Zhang W."/>
            <person name="Liu G."/>
            <person name="Zhang L."/>
            <person name="Zhao L."/>
            <person name="Fang X."/>
            <person name="Chen L."/>
            <person name="Dong Y."/>
            <person name="Chen Y."/>
            <person name="Ding Y."/>
            <person name="Zhao R."/>
            <person name="Feng M."/>
            <person name="Zhu Y."/>
            <person name="Feng Y."/>
            <person name="Jiang X."/>
            <person name="Zhu D."/>
            <person name="Xiang H."/>
            <person name="Feng X."/>
            <person name="Li S."/>
            <person name="Wang J."/>
            <person name="Zhang G."/>
            <person name="Kronforst M.R."/>
            <person name="Wang W."/>
        </authorList>
    </citation>
    <scope>NUCLEOTIDE SEQUENCE [LARGE SCALE GENOMIC DNA]</scope>
    <source>
        <strain evidence="24">Ya'a_city_454_Pm</strain>
        <tissue evidence="24">Whole body</tissue>
    </source>
</reference>
<evidence type="ECO:0000256" key="2">
    <source>
        <dbReference type="ARBA" id="ARBA00004477"/>
    </source>
</evidence>
<keyword evidence="13" id="KW-0333">Golgi apparatus</keyword>
<dbReference type="GO" id="GO:0045211">
    <property type="term" value="C:postsynaptic membrane"/>
    <property type="evidence" value="ECO:0007669"/>
    <property type="project" value="UniProtKB-SubCell"/>
</dbReference>
<evidence type="ECO:0000256" key="1">
    <source>
        <dbReference type="ARBA" id="ARBA00004337"/>
    </source>
</evidence>
<dbReference type="KEGG" id="pmac:106711917"/>
<dbReference type="EMBL" id="KQ460547">
    <property type="protein sequence ID" value="KPJ14037.1"/>
    <property type="molecule type" value="Genomic_DNA"/>
</dbReference>
<dbReference type="InterPro" id="IPR009551">
    <property type="entry name" value="Wntless"/>
</dbReference>
<dbReference type="GO" id="GO:0005789">
    <property type="term" value="C:endoplasmic reticulum membrane"/>
    <property type="evidence" value="ECO:0007669"/>
    <property type="project" value="UniProtKB-SubCell"/>
</dbReference>
<comment type="subunit">
    <text evidence="18">Interacts with wg; in the Golgi. Interacts with Vps35, a component of the retromer complex; wls stability is regulated by Vps35.</text>
</comment>
<feature type="transmembrane region" description="Helical" evidence="21">
    <location>
        <begin position="306"/>
        <end position="325"/>
    </location>
</feature>
<dbReference type="GO" id="GO:0061355">
    <property type="term" value="P:Wnt protein secretion"/>
    <property type="evidence" value="ECO:0007669"/>
    <property type="project" value="TreeGrafter"/>
</dbReference>
<dbReference type="GO" id="GO:0007367">
    <property type="term" value="P:segment polarity determination"/>
    <property type="evidence" value="ECO:0007669"/>
    <property type="project" value="UniProtKB-KW"/>
</dbReference>
<keyword evidence="25" id="KW-1185">Reference proteome</keyword>
<feature type="transmembrane region" description="Helical" evidence="21">
    <location>
        <begin position="337"/>
        <end position="354"/>
    </location>
</feature>
<evidence type="ECO:0000256" key="16">
    <source>
        <dbReference type="ARBA" id="ARBA00023273"/>
    </source>
</evidence>
<name>A0A0N1I7N2_PAPMA</name>
<keyword evidence="9" id="KW-0709">Segmentation polarity protein</keyword>
<evidence type="ECO:0000256" key="12">
    <source>
        <dbReference type="ARBA" id="ARBA00023018"/>
    </source>
</evidence>
<evidence type="ECO:0000256" key="6">
    <source>
        <dbReference type="ARBA" id="ARBA00022473"/>
    </source>
</evidence>
<dbReference type="InParanoid" id="A0A0N1I7N2"/>